<dbReference type="InterPro" id="IPR043129">
    <property type="entry name" value="ATPase_NBD"/>
</dbReference>
<evidence type="ECO:0000313" key="3">
    <source>
        <dbReference type="Proteomes" id="UP000182101"/>
    </source>
</evidence>
<dbReference type="PANTHER" id="PTHR18964">
    <property type="entry name" value="ROK (REPRESSOR, ORF, KINASE) FAMILY"/>
    <property type="match status" value="1"/>
</dbReference>
<dbReference type="Gene3D" id="1.10.10.10">
    <property type="entry name" value="Winged helix-like DNA-binding domain superfamily/Winged helix DNA-binding domain"/>
    <property type="match status" value="1"/>
</dbReference>
<dbReference type="Gene3D" id="3.30.420.40">
    <property type="match status" value="2"/>
</dbReference>
<evidence type="ECO:0000313" key="2">
    <source>
        <dbReference type="EMBL" id="APD89539.1"/>
    </source>
</evidence>
<dbReference type="Pfam" id="PF12802">
    <property type="entry name" value="MarR_2"/>
    <property type="match status" value="1"/>
</dbReference>
<gene>
    <name evidence="2" type="ORF">BM524_06885</name>
</gene>
<dbReference type="InterPro" id="IPR036390">
    <property type="entry name" value="WH_DNA-bd_sf"/>
</dbReference>
<dbReference type="InterPro" id="IPR000600">
    <property type="entry name" value="ROK"/>
</dbReference>
<dbReference type="PANTHER" id="PTHR18964:SF169">
    <property type="entry name" value="N-ACETYLMANNOSAMINE KINASE"/>
    <property type="match status" value="1"/>
</dbReference>
<dbReference type="GO" id="GO:0009384">
    <property type="term" value="F:N-acylmannosamine kinase activity"/>
    <property type="evidence" value="ECO:0007669"/>
    <property type="project" value="TreeGrafter"/>
</dbReference>
<dbReference type="SUPFAM" id="SSF53067">
    <property type="entry name" value="Actin-like ATPase domain"/>
    <property type="match status" value="1"/>
</dbReference>
<proteinExistence type="predicted"/>
<dbReference type="RefSeq" id="WP_071958968.1">
    <property type="nucleotide sequence ID" value="NZ_CP018024.1"/>
</dbReference>
<feature type="domain" description="HTH marR-type" evidence="1">
    <location>
        <begin position="18"/>
        <end position="62"/>
    </location>
</feature>
<accession>A0AAC9NRG5</accession>
<dbReference type="SUPFAM" id="SSF46785">
    <property type="entry name" value="Winged helix' DNA-binding domain"/>
    <property type="match status" value="1"/>
</dbReference>
<dbReference type="InterPro" id="IPR036388">
    <property type="entry name" value="WH-like_DNA-bd_sf"/>
</dbReference>
<sequence>MGQQSGSNSSGIRRFNERLILTMLSKHGPLSKTELSEVTELTKQAVVRIVDILHEKGLVILKSKRVTGKGRPSELYALNTKGAYSIGVMIGRREVKIVLMDIGGNIVDEAIESYGYPEPHDLVVFITRHVPNFLGQLNNAQRQRLKGLGVAMPWFLGRWSDGKEMPVDVAQKWESFDIKKELEDELNMPIYVSNDCTSAAAAELLFGQGKKCSSYLYIYIDSFIGGGLVLKGNVEAGVHANSAALASYPVSPSNSPSLPASKRSSEILLNRASLMSLIDYLNFKGYEVDNLVDLQRGLDADNFVFDEWLNDCSQAIAELIVGSNTLLDYNAVIIDVNITGPFLSNLTEKTEIFVKELLERDIYEPQIIKGDLGKRAIMMGAAILPFYSNFAADKSVLFKANT</sequence>
<organism evidence="2 3">
    <name type="scientific">Alteromonas mediterranea</name>
    <dbReference type="NCBI Taxonomy" id="314275"/>
    <lineage>
        <taxon>Bacteria</taxon>
        <taxon>Pseudomonadati</taxon>
        <taxon>Pseudomonadota</taxon>
        <taxon>Gammaproteobacteria</taxon>
        <taxon>Alteromonadales</taxon>
        <taxon>Alteromonadaceae</taxon>
        <taxon>Alteromonas/Salinimonas group</taxon>
        <taxon>Alteromonas</taxon>
    </lineage>
</organism>
<reference evidence="2 3" key="1">
    <citation type="submission" date="2016-11" db="EMBL/GenBank/DDBJ databases">
        <title>Networking in microbes: conjugative elements and plasmids in the genus Alteromonas.</title>
        <authorList>
            <person name="Lopez-Perez M."/>
            <person name="Ramon-Marco N."/>
            <person name="Rodriguez-Valera F."/>
        </authorList>
    </citation>
    <scope>NUCLEOTIDE SEQUENCE [LARGE SCALE GENOMIC DNA]</scope>
    <source>
        <strain evidence="2 3">CP48</strain>
    </source>
</reference>
<name>A0AAC9NRG5_9ALTE</name>
<dbReference type="EMBL" id="CP018024">
    <property type="protein sequence ID" value="APD89539.1"/>
    <property type="molecule type" value="Genomic_DNA"/>
</dbReference>
<evidence type="ECO:0000259" key="1">
    <source>
        <dbReference type="Pfam" id="PF12802"/>
    </source>
</evidence>
<dbReference type="AlphaFoldDB" id="A0AAC9NRG5"/>
<dbReference type="Pfam" id="PF00480">
    <property type="entry name" value="ROK"/>
    <property type="match status" value="1"/>
</dbReference>
<dbReference type="InterPro" id="IPR000835">
    <property type="entry name" value="HTH_MarR-typ"/>
</dbReference>
<dbReference type="GO" id="GO:0003700">
    <property type="term" value="F:DNA-binding transcription factor activity"/>
    <property type="evidence" value="ECO:0007669"/>
    <property type="project" value="InterPro"/>
</dbReference>
<protein>
    <recommendedName>
        <fullName evidence="1">HTH marR-type domain-containing protein</fullName>
    </recommendedName>
</protein>
<dbReference type="GO" id="GO:0019262">
    <property type="term" value="P:N-acetylneuraminate catabolic process"/>
    <property type="evidence" value="ECO:0007669"/>
    <property type="project" value="TreeGrafter"/>
</dbReference>
<dbReference type="Proteomes" id="UP000182101">
    <property type="component" value="Chromosome"/>
</dbReference>